<accession>A0A932CSU8</accession>
<evidence type="ECO:0000256" key="1">
    <source>
        <dbReference type="SAM" id="Phobius"/>
    </source>
</evidence>
<gene>
    <name evidence="2" type="ORF">HYY20_13935</name>
</gene>
<dbReference type="AlphaFoldDB" id="A0A932CSU8"/>
<dbReference type="EMBL" id="JACPRF010000423">
    <property type="protein sequence ID" value="MBI2877972.1"/>
    <property type="molecule type" value="Genomic_DNA"/>
</dbReference>
<protein>
    <submittedName>
        <fullName evidence="2">Uncharacterized protein</fullName>
    </submittedName>
</protein>
<name>A0A932CSU8_UNCTE</name>
<organism evidence="2 3">
    <name type="scientific">Tectimicrobiota bacterium</name>
    <dbReference type="NCBI Taxonomy" id="2528274"/>
    <lineage>
        <taxon>Bacteria</taxon>
        <taxon>Pseudomonadati</taxon>
        <taxon>Nitrospinota/Tectimicrobiota group</taxon>
        <taxon>Candidatus Tectimicrobiota</taxon>
    </lineage>
</organism>
<proteinExistence type="predicted"/>
<sequence>MEQFLEIVTKPDNIPISAMALVVIFFTWLGLKQAFRSDQVIEEKGSNELWDEMIK</sequence>
<comment type="caution">
    <text evidence="2">The sequence shown here is derived from an EMBL/GenBank/DDBJ whole genome shotgun (WGS) entry which is preliminary data.</text>
</comment>
<keyword evidence="1" id="KW-1133">Transmembrane helix</keyword>
<evidence type="ECO:0000313" key="3">
    <source>
        <dbReference type="Proteomes" id="UP000769766"/>
    </source>
</evidence>
<reference evidence="2" key="1">
    <citation type="submission" date="2020-07" db="EMBL/GenBank/DDBJ databases">
        <title>Huge and variable diversity of episymbiotic CPR bacteria and DPANN archaea in groundwater ecosystems.</title>
        <authorList>
            <person name="He C.Y."/>
            <person name="Keren R."/>
            <person name="Whittaker M."/>
            <person name="Farag I.F."/>
            <person name="Doudna J."/>
            <person name="Cate J.H.D."/>
            <person name="Banfield J.F."/>
        </authorList>
    </citation>
    <scope>NUCLEOTIDE SEQUENCE</scope>
    <source>
        <strain evidence="2">NC_groundwater_672_Ag_B-0.1um_62_36</strain>
    </source>
</reference>
<feature type="transmembrane region" description="Helical" evidence="1">
    <location>
        <begin position="14"/>
        <end position="31"/>
    </location>
</feature>
<dbReference type="Proteomes" id="UP000769766">
    <property type="component" value="Unassembled WGS sequence"/>
</dbReference>
<keyword evidence="1" id="KW-0472">Membrane</keyword>
<keyword evidence="1" id="KW-0812">Transmembrane</keyword>
<evidence type="ECO:0000313" key="2">
    <source>
        <dbReference type="EMBL" id="MBI2877972.1"/>
    </source>
</evidence>